<keyword evidence="2" id="KW-1185">Reference proteome</keyword>
<proteinExistence type="predicted"/>
<dbReference type="OrthoDB" id="6222890at2759"/>
<dbReference type="RefSeq" id="XP_009172886.1">
    <property type="nucleotide sequence ID" value="XM_009174622.1"/>
</dbReference>
<evidence type="ECO:0000313" key="2">
    <source>
        <dbReference type="Proteomes" id="UP000054324"/>
    </source>
</evidence>
<dbReference type="KEGG" id="ovi:T265_08737"/>
<gene>
    <name evidence="1" type="ORF">T265_08737</name>
</gene>
<organism evidence="1 2">
    <name type="scientific">Opisthorchis viverrini</name>
    <name type="common">Southeast Asian liver fluke</name>
    <dbReference type="NCBI Taxonomy" id="6198"/>
    <lineage>
        <taxon>Eukaryota</taxon>
        <taxon>Metazoa</taxon>
        <taxon>Spiralia</taxon>
        <taxon>Lophotrochozoa</taxon>
        <taxon>Platyhelminthes</taxon>
        <taxon>Trematoda</taxon>
        <taxon>Digenea</taxon>
        <taxon>Opisthorchiida</taxon>
        <taxon>Opisthorchiata</taxon>
        <taxon>Opisthorchiidae</taxon>
        <taxon>Opisthorchis</taxon>
    </lineage>
</organism>
<dbReference type="GeneID" id="20322916"/>
<protein>
    <submittedName>
        <fullName evidence="1">Uncharacterized protein</fullName>
    </submittedName>
</protein>
<accession>A0A074Z8C2</accession>
<sequence>MPVVKIHLKLPEPKKPEVCRWTPNKPLNDLTIKDIHNRCEKMDDGTYDNYSIRWNDGTDMCLITNNDQLREAIRLQRAKIKDTEEEFSFYVEAHPPVKSAGGRPAARPR</sequence>
<dbReference type="CTD" id="20322916"/>
<dbReference type="EMBL" id="KL596852">
    <property type="protein sequence ID" value="KER23363.1"/>
    <property type="molecule type" value="Genomic_DNA"/>
</dbReference>
<dbReference type="AlphaFoldDB" id="A0A074Z8C2"/>
<reference evidence="1 2" key="1">
    <citation type="submission" date="2013-11" db="EMBL/GenBank/DDBJ databases">
        <title>Opisthorchis viverrini - life in the bile duct.</title>
        <authorList>
            <person name="Young N.D."/>
            <person name="Nagarajan N."/>
            <person name="Lin S.J."/>
            <person name="Korhonen P.K."/>
            <person name="Jex A.R."/>
            <person name="Hall R.S."/>
            <person name="Safavi-Hemami H."/>
            <person name="Kaewkong W."/>
            <person name="Bertrand D."/>
            <person name="Gao S."/>
            <person name="Seet Q."/>
            <person name="Wongkham S."/>
            <person name="Teh B.T."/>
            <person name="Wongkham C."/>
            <person name="Intapan P.M."/>
            <person name="Maleewong W."/>
            <person name="Yang X."/>
            <person name="Hu M."/>
            <person name="Wang Z."/>
            <person name="Hofmann A."/>
            <person name="Sternberg P.W."/>
            <person name="Tan P."/>
            <person name="Wang J."/>
            <person name="Gasser R.B."/>
        </authorList>
    </citation>
    <scope>NUCLEOTIDE SEQUENCE [LARGE SCALE GENOMIC DNA]</scope>
</reference>
<evidence type="ECO:0000313" key="1">
    <source>
        <dbReference type="EMBL" id="KER23363.1"/>
    </source>
</evidence>
<dbReference type="Proteomes" id="UP000054324">
    <property type="component" value="Unassembled WGS sequence"/>
</dbReference>
<name>A0A074Z8C2_OPIVI</name>